<dbReference type="PROSITE" id="PS51352">
    <property type="entry name" value="THIOREDOXIN_2"/>
    <property type="match status" value="1"/>
</dbReference>
<dbReference type="InterPro" id="IPR013766">
    <property type="entry name" value="Thioredoxin_domain"/>
</dbReference>
<accession>A0ABS1JAC4</accession>
<protein>
    <submittedName>
        <fullName evidence="3">TlpA family protein disulfide reductase</fullName>
    </submittedName>
</protein>
<dbReference type="Gene3D" id="3.40.30.10">
    <property type="entry name" value="Glutaredoxin"/>
    <property type="match status" value="1"/>
</dbReference>
<dbReference type="EMBL" id="JAEQNB010000002">
    <property type="protein sequence ID" value="MBL0386563.1"/>
    <property type="molecule type" value="Genomic_DNA"/>
</dbReference>
<name>A0ABS1JAC4_9BACL</name>
<comment type="caution">
    <text evidence="3">The sequence shown here is derived from an EMBL/GenBank/DDBJ whole genome shotgun (WGS) entry which is preliminary data.</text>
</comment>
<evidence type="ECO:0000313" key="4">
    <source>
        <dbReference type="Proteomes" id="UP000602284"/>
    </source>
</evidence>
<dbReference type="InterPro" id="IPR017937">
    <property type="entry name" value="Thioredoxin_CS"/>
</dbReference>
<dbReference type="Pfam" id="PF00578">
    <property type="entry name" value="AhpC-TSA"/>
    <property type="match status" value="1"/>
</dbReference>
<dbReference type="InterPro" id="IPR000866">
    <property type="entry name" value="AhpC/TSA"/>
</dbReference>
<sequence length="190" mass="20690">MARTKNLIIGGVVLIVLAGAAWLTTYKGDTKQSNGVTDPAMADPAPQSGYRAPAFALGALDSDKVVKLADLQGKPVVVNFWASWCGPCRSETPDLQATYEKYRDQVNFFAINLTSQDDLKNANKFLQELQISVPVLKDVDGAAQLAYKVNSVPTTFVIDRKGVVRERREGALTKIQMDGMVQRTIAAQKS</sequence>
<dbReference type="InterPro" id="IPR036249">
    <property type="entry name" value="Thioredoxin-like_sf"/>
</dbReference>
<dbReference type="PANTHER" id="PTHR42852:SF1">
    <property type="entry name" value="THIOREDOXIN-LIKE PROTEIN YNEN"/>
    <property type="match status" value="1"/>
</dbReference>
<dbReference type="PROSITE" id="PS00194">
    <property type="entry name" value="THIOREDOXIN_1"/>
    <property type="match status" value="1"/>
</dbReference>
<evidence type="ECO:0000259" key="2">
    <source>
        <dbReference type="PROSITE" id="PS51352"/>
    </source>
</evidence>
<feature type="domain" description="Thioredoxin" evidence="2">
    <location>
        <begin position="46"/>
        <end position="190"/>
    </location>
</feature>
<reference evidence="3 4" key="1">
    <citation type="submission" date="2021-01" db="EMBL/GenBank/DDBJ databases">
        <title>Tumebacillus sp. strain ITR2 16S ribosomal RNA gene Genome sequencing and assembly.</title>
        <authorList>
            <person name="Kang M."/>
        </authorList>
    </citation>
    <scope>NUCLEOTIDE SEQUENCE [LARGE SCALE GENOMIC DNA]</scope>
    <source>
        <strain evidence="3 4">ITR2</strain>
    </source>
</reference>
<proteinExistence type="predicted"/>
<dbReference type="SUPFAM" id="SSF52833">
    <property type="entry name" value="Thioredoxin-like"/>
    <property type="match status" value="1"/>
</dbReference>
<dbReference type="PANTHER" id="PTHR42852">
    <property type="entry name" value="THIOL:DISULFIDE INTERCHANGE PROTEIN DSBE"/>
    <property type="match status" value="1"/>
</dbReference>
<dbReference type="Proteomes" id="UP000602284">
    <property type="component" value="Unassembled WGS sequence"/>
</dbReference>
<dbReference type="InterPro" id="IPR050553">
    <property type="entry name" value="Thioredoxin_ResA/DsbE_sf"/>
</dbReference>
<keyword evidence="4" id="KW-1185">Reference proteome</keyword>
<gene>
    <name evidence="3" type="ORF">JJB07_07865</name>
</gene>
<evidence type="ECO:0000313" key="3">
    <source>
        <dbReference type="EMBL" id="MBL0386563.1"/>
    </source>
</evidence>
<evidence type="ECO:0000256" key="1">
    <source>
        <dbReference type="ARBA" id="ARBA00023157"/>
    </source>
</evidence>
<dbReference type="CDD" id="cd02966">
    <property type="entry name" value="TlpA_like_family"/>
    <property type="match status" value="1"/>
</dbReference>
<keyword evidence="1" id="KW-1015">Disulfide bond</keyword>
<dbReference type="RefSeq" id="WP_201633284.1">
    <property type="nucleotide sequence ID" value="NZ_JAEQNB010000002.1"/>
</dbReference>
<organism evidence="3 4">
    <name type="scientific">Tumebacillus amylolyticus</name>
    <dbReference type="NCBI Taxonomy" id="2801339"/>
    <lineage>
        <taxon>Bacteria</taxon>
        <taxon>Bacillati</taxon>
        <taxon>Bacillota</taxon>
        <taxon>Bacilli</taxon>
        <taxon>Bacillales</taxon>
        <taxon>Alicyclobacillaceae</taxon>
        <taxon>Tumebacillus</taxon>
    </lineage>
</organism>